<feature type="transmembrane region" description="Helical" evidence="1">
    <location>
        <begin position="14"/>
        <end position="36"/>
    </location>
</feature>
<gene>
    <name evidence="3" type="ORF">A3G54_03905</name>
</gene>
<proteinExistence type="predicted"/>
<name>A0A1F5Y0G1_9BACT</name>
<evidence type="ECO:0000259" key="2">
    <source>
        <dbReference type="Pfam" id="PF03703"/>
    </source>
</evidence>
<dbReference type="PANTHER" id="PTHR34473:SF2">
    <property type="entry name" value="UPF0699 TRANSMEMBRANE PROTEIN YDBT"/>
    <property type="match status" value="1"/>
</dbReference>
<dbReference type="STRING" id="1798364.A3G54_03905"/>
<dbReference type="AlphaFoldDB" id="A0A1F5Y0G1"/>
<keyword evidence="1" id="KW-0812">Transmembrane</keyword>
<evidence type="ECO:0000256" key="1">
    <source>
        <dbReference type="SAM" id="Phobius"/>
    </source>
</evidence>
<dbReference type="InterPro" id="IPR005182">
    <property type="entry name" value="YdbS-like_PH"/>
</dbReference>
<keyword evidence="1" id="KW-0472">Membrane</keyword>
<sequence length="183" mass="20911">MCYNNFMKQLDPKAVWLFFFGFILRSIIPIIIFSIWGSVFLSDFNQNLAGNNEFSFAFLNWLWVIIPIFLASCFVWAKLTFHFYRYELLDSGFRKESGVIYKKYVTIPYDRIQNVDINRGILARILGLSDLNIQTAGASAIVSRYGVMGGGAEGRLPAVSMAVGEQLRDELIQRTRQSKNQGL</sequence>
<dbReference type="Proteomes" id="UP000178894">
    <property type="component" value="Unassembled WGS sequence"/>
</dbReference>
<organism evidence="3 4">
    <name type="scientific">Candidatus Giovannonibacteria bacterium RIFCSPLOWO2_12_FULL_44_15</name>
    <dbReference type="NCBI Taxonomy" id="1798364"/>
    <lineage>
        <taxon>Bacteria</taxon>
        <taxon>Candidatus Giovannoniibacteriota</taxon>
    </lineage>
</organism>
<reference evidence="3 4" key="1">
    <citation type="journal article" date="2016" name="Nat. Commun.">
        <title>Thousands of microbial genomes shed light on interconnected biogeochemical processes in an aquifer system.</title>
        <authorList>
            <person name="Anantharaman K."/>
            <person name="Brown C.T."/>
            <person name="Hug L.A."/>
            <person name="Sharon I."/>
            <person name="Castelle C.J."/>
            <person name="Probst A.J."/>
            <person name="Thomas B.C."/>
            <person name="Singh A."/>
            <person name="Wilkins M.J."/>
            <person name="Karaoz U."/>
            <person name="Brodie E.L."/>
            <person name="Williams K.H."/>
            <person name="Hubbard S.S."/>
            <person name="Banfield J.F."/>
        </authorList>
    </citation>
    <scope>NUCLEOTIDE SEQUENCE [LARGE SCALE GENOMIC DNA]</scope>
</reference>
<comment type="caution">
    <text evidence="3">The sequence shown here is derived from an EMBL/GenBank/DDBJ whole genome shotgun (WGS) entry which is preliminary data.</text>
</comment>
<dbReference type="EMBL" id="MFIQ01000010">
    <property type="protein sequence ID" value="OGF93655.1"/>
    <property type="molecule type" value="Genomic_DNA"/>
</dbReference>
<keyword evidence="1" id="KW-1133">Transmembrane helix</keyword>
<feature type="domain" description="YdbS-like PH" evidence="2">
    <location>
        <begin position="83"/>
        <end position="170"/>
    </location>
</feature>
<dbReference type="PANTHER" id="PTHR34473">
    <property type="entry name" value="UPF0699 TRANSMEMBRANE PROTEIN YDBS"/>
    <property type="match status" value="1"/>
</dbReference>
<evidence type="ECO:0000313" key="3">
    <source>
        <dbReference type="EMBL" id="OGF93655.1"/>
    </source>
</evidence>
<evidence type="ECO:0000313" key="4">
    <source>
        <dbReference type="Proteomes" id="UP000178894"/>
    </source>
</evidence>
<protein>
    <recommendedName>
        <fullName evidence="2">YdbS-like PH domain-containing protein</fullName>
    </recommendedName>
</protein>
<accession>A0A1F5Y0G1</accession>
<feature type="transmembrane region" description="Helical" evidence="1">
    <location>
        <begin position="56"/>
        <end position="77"/>
    </location>
</feature>
<dbReference type="Pfam" id="PF03703">
    <property type="entry name" value="bPH_2"/>
    <property type="match status" value="1"/>
</dbReference>